<evidence type="ECO:0000313" key="2">
    <source>
        <dbReference type="Proteomes" id="UP001056436"/>
    </source>
</evidence>
<evidence type="ECO:0000313" key="1">
    <source>
        <dbReference type="EMBL" id="KAI3535242.1"/>
    </source>
</evidence>
<gene>
    <name evidence="1" type="ORF">CABS02_12988</name>
</gene>
<proteinExistence type="predicted"/>
<keyword evidence="2" id="KW-1185">Reference proteome</keyword>
<protein>
    <submittedName>
        <fullName evidence="1">Uncharacterized protein</fullName>
    </submittedName>
</protein>
<organism evidence="1 2">
    <name type="scientific">Colletotrichum abscissum</name>
    <dbReference type="NCBI Taxonomy" id="1671311"/>
    <lineage>
        <taxon>Eukaryota</taxon>
        <taxon>Fungi</taxon>
        <taxon>Dikarya</taxon>
        <taxon>Ascomycota</taxon>
        <taxon>Pezizomycotina</taxon>
        <taxon>Sordariomycetes</taxon>
        <taxon>Hypocreomycetidae</taxon>
        <taxon>Glomerellales</taxon>
        <taxon>Glomerellaceae</taxon>
        <taxon>Colletotrichum</taxon>
        <taxon>Colletotrichum acutatum species complex</taxon>
    </lineage>
</organism>
<reference evidence="1" key="1">
    <citation type="submission" date="2019-01" db="EMBL/GenBank/DDBJ databases">
        <title>Colletotrichum abscissum LGMF1257.</title>
        <authorList>
            <person name="Baroncelli R."/>
        </authorList>
    </citation>
    <scope>NUCLEOTIDE SEQUENCE</scope>
    <source>
        <strain evidence="1">Ca142</strain>
    </source>
</reference>
<dbReference type="AlphaFoldDB" id="A0A9P9X3W9"/>
<dbReference type="EMBL" id="SDAQ01000136">
    <property type="protein sequence ID" value="KAI3535242.1"/>
    <property type="molecule type" value="Genomic_DNA"/>
</dbReference>
<accession>A0A9P9X3W9</accession>
<dbReference type="Proteomes" id="UP001056436">
    <property type="component" value="Unassembled WGS sequence"/>
</dbReference>
<sequence>MNMFGNGPWERGGGIPDSDSLTQAFVGGVFGHRYRTGHRPTEAAGSGFMMSEEGWFWQIQGRLLVRSTAQEELL</sequence>
<name>A0A9P9X3W9_9PEZI</name>
<comment type="caution">
    <text evidence="1">The sequence shown here is derived from an EMBL/GenBank/DDBJ whole genome shotgun (WGS) entry which is preliminary data.</text>
</comment>